<keyword evidence="1" id="KW-0472">Membrane</keyword>
<dbReference type="HOGENOM" id="CLU_102612_0_0_1"/>
<evidence type="ECO:0000313" key="2">
    <source>
        <dbReference type="EMBL" id="EKG15794.1"/>
    </source>
</evidence>
<gene>
    <name evidence="2" type="ORF">MPH_06997</name>
</gene>
<feature type="transmembrane region" description="Helical" evidence="1">
    <location>
        <begin position="20"/>
        <end position="39"/>
    </location>
</feature>
<reference evidence="2 3" key="1">
    <citation type="journal article" date="2012" name="BMC Genomics">
        <title>Tools to kill: Genome of one of the most destructive plant pathogenic fungi Macrophomina phaseolina.</title>
        <authorList>
            <person name="Islam M.S."/>
            <person name="Haque M.S."/>
            <person name="Islam M.M."/>
            <person name="Emdad E.M."/>
            <person name="Halim A."/>
            <person name="Hossen Q.M.M."/>
            <person name="Hossain M.Z."/>
            <person name="Ahmed B."/>
            <person name="Rahim S."/>
            <person name="Rahman M.S."/>
            <person name="Alam M.M."/>
            <person name="Hou S."/>
            <person name="Wan X."/>
            <person name="Saito J.A."/>
            <person name="Alam M."/>
        </authorList>
    </citation>
    <scope>NUCLEOTIDE SEQUENCE [LARGE SCALE GENOMIC DNA]</scope>
    <source>
        <strain evidence="2 3">MS6</strain>
    </source>
</reference>
<organism evidence="2 3">
    <name type="scientific">Macrophomina phaseolina (strain MS6)</name>
    <name type="common">Charcoal rot fungus</name>
    <dbReference type="NCBI Taxonomy" id="1126212"/>
    <lineage>
        <taxon>Eukaryota</taxon>
        <taxon>Fungi</taxon>
        <taxon>Dikarya</taxon>
        <taxon>Ascomycota</taxon>
        <taxon>Pezizomycotina</taxon>
        <taxon>Dothideomycetes</taxon>
        <taxon>Dothideomycetes incertae sedis</taxon>
        <taxon>Botryosphaeriales</taxon>
        <taxon>Botryosphaeriaceae</taxon>
        <taxon>Macrophomina</taxon>
    </lineage>
</organism>
<dbReference type="InParanoid" id="K2RZX6"/>
<dbReference type="OrthoDB" id="3436860at2759"/>
<feature type="transmembrane region" description="Helical" evidence="1">
    <location>
        <begin position="85"/>
        <end position="106"/>
    </location>
</feature>
<dbReference type="Proteomes" id="UP000007129">
    <property type="component" value="Unassembled WGS sequence"/>
</dbReference>
<dbReference type="STRING" id="1126212.K2RZX6"/>
<protein>
    <submittedName>
        <fullName evidence="2">Cytochrome P450</fullName>
    </submittedName>
</protein>
<evidence type="ECO:0000313" key="3">
    <source>
        <dbReference type="Proteomes" id="UP000007129"/>
    </source>
</evidence>
<dbReference type="eggNOG" id="ENOG502S9R5">
    <property type="taxonomic scope" value="Eukaryota"/>
</dbReference>
<dbReference type="VEuPathDB" id="FungiDB:MPH_06997"/>
<keyword evidence="1" id="KW-0812">Transmembrane</keyword>
<comment type="caution">
    <text evidence="2">The sequence shown here is derived from an EMBL/GenBank/DDBJ whole genome shotgun (WGS) entry which is preliminary data.</text>
</comment>
<evidence type="ECO:0000256" key="1">
    <source>
        <dbReference type="SAM" id="Phobius"/>
    </source>
</evidence>
<dbReference type="AlphaFoldDB" id="K2RZX6"/>
<dbReference type="EMBL" id="AHHD01000292">
    <property type="protein sequence ID" value="EKG15794.1"/>
    <property type="molecule type" value="Genomic_DNA"/>
</dbReference>
<keyword evidence="1" id="KW-1133">Transmembrane helix</keyword>
<proteinExistence type="predicted"/>
<name>K2RZX6_MACPH</name>
<sequence length="168" mass="19094">MQSARNFFYNSPLFSPKSKLGVHIVQLVLIVSAVVLTFVRMTMNVPRTRANTMALSMGAKSLIVIAYELLTEHVARFRKWKSLKAYAILNCLEVVFWAAVMFMVFRANMNSCTGISCALSWVVVILAAILHMLAFQTAVVAICEFRYFRRNGVTRDEEKEAESEMERV</sequence>
<feature type="transmembrane region" description="Helical" evidence="1">
    <location>
        <begin position="118"/>
        <end position="142"/>
    </location>
</feature>
<accession>K2RZX6</accession>